<keyword evidence="1" id="KW-0732">Signal</keyword>
<evidence type="ECO:0000313" key="3">
    <source>
        <dbReference type="Proteomes" id="UP001209803"/>
    </source>
</evidence>
<evidence type="ECO:0000256" key="1">
    <source>
        <dbReference type="SAM" id="SignalP"/>
    </source>
</evidence>
<keyword evidence="3" id="KW-1185">Reference proteome</keyword>
<dbReference type="Proteomes" id="UP001209803">
    <property type="component" value="Chromosome"/>
</dbReference>
<name>A0ABY8FDM3_9HYPH</name>
<feature type="signal peptide" evidence="1">
    <location>
        <begin position="1"/>
        <end position="17"/>
    </location>
</feature>
<dbReference type="RefSeq" id="WP_265683706.1">
    <property type="nucleotide sequence ID" value="NZ_CP120863.1"/>
</dbReference>
<proteinExistence type="predicted"/>
<gene>
    <name evidence="2" type="ORF">K1718_08270</name>
</gene>
<accession>A0ABY8FDM3</accession>
<protein>
    <submittedName>
        <fullName evidence="2">DUF4437 domain-containing protein</fullName>
    </submittedName>
</protein>
<dbReference type="SUPFAM" id="SSF51182">
    <property type="entry name" value="RmlC-like cupins"/>
    <property type="match status" value="1"/>
</dbReference>
<dbReference type="Pfam" id="PF14499">
    <property type="entry name" value="DUF4437"/>
    <property type="match status" value="1"/>
</dbReference>
<dbReference type="CDD" id="cd06989">
    <property type="entry name" value="cupin_DRT102"/>
    <property type="match status" value="1"/>
</dbReference>
<reference evidence="2 3" key="1">
    <citation type="submission" date="2023-03" db="EMBL/GenBank/DDBJ databases">
        <title>Roseibium porphyridii sp. nov. and Roseibium rhodosorbium sp. nov. isolated from marine algae, Porphyridium cruentum and Rhodosorus marinus, respectively.</title>
        <authorList>
            <person name="Lee M.W."/>
            <person name="Choi B.J."/>
            <person name="Lee J.K."/>
            <person name="Choi D.G."/>
            <person name="Baek J.H."/>
            <person name="Bayburt H."/>
            <person name="Kim J.M."/>
            <person name="Han D.M."/>
            <person name="Kim K.H."/>
            <person name="Jeon C.O."/>
        </authorList>
    </citation>
    <scope>NUCLEOTIDE SEQUENCE [LARGE SCALE GENOMIC DNA]</scope>
    <source>
        <strain evidence="2 3">KMA01</strain>
    </source>
</reference>
<dbReference type="InterPro" id="IPR011051">
    <property type="entry name" value="RmlC_Cupin_sf"/>
</dbReference>
<evidence type="ECO:0000313" key="2">
    <source>
        <dbReference type="EMBL" id="WFE91340.1"/>
    </source>
</evidence>
<feature type="chain" id="PRO_5047116428" evidence="1">
    <location>
        <begin position="18"/>
        <end position="290"/>
    </location>
</feature>
<dbReference type="EMBL" id="CP120863">
    <property type="protein sequence ID" value="WFE91340.1"/>
    <property type="molecule type" value="Genomic_DNA"/>
</dbReference>
<dbReference type="InterPro" id="IPR028013">
    <property type="entry name" value="DUF4437"/>
</dbReference>
<sequence>MRFSILAVALAVFGALAVPLAASQGSKSSETVVVVPREAVAFQPLNPARGDAGPQAGVLWGDIREDVPTGTIIRFQPGFSSPPHIHNITYRAVVISGAVHNDDPSAELMWMGPGSFWTQPAGATHITAAREDVGLSSAFLEIQQGPYLVQPKDRAFANGEFPVNVEADNIVWIDAADVSWVDVPGTSSGSDEARIAFLWGDLSEVGKNGSFLKLPAGFEGTITGGNAWLRAVVIEGSATHQVSGASEATLLNPGSYFGSQAAAVHAVTCTGNDPCIFYLSVTGKYLVSRS</sequence>
<organism evidence="2 3">
    <name type="scientific">Roseibium porphyridii</name>
    <dbReference type="NCBI Taxonomy" id="2866279"/>
    <lineage>
        <taxon>Bacteria</taxon>
        <taxon>Pseudomonadati</taxon>
        <taxon>Pseudomonadota</taxon>
        <taxon>Alphaproteobacteria</taxon>
        <taxon>Hyphomicrobiales</taxon>
        <taxon>Stappiaceae</taxon>
        <taxon>Roseibium</taxon>
    </lineage>
</organism>
<dbReference type="InterPro" id="IPR014710">
    <property type="entry name" value="RmlC-like_jellyroll"/>
</dbReference>
<dbReference type="Gene3D" id="2.60.120.10">
    <property type="entry name" value="Jelly Rolls"/>
    <property type="match status" value="1"/>
</dbReference>